<sequence>MVDSEDQHPKEVPILVYLQPYNIAQVYAGDVCTRRSLLPCIVQRCSLDLPKRVGLGLEPHFSDSRLLARGLSRQEEGLKHPLGGGCREYISAIANQRRRLRPICESGAPFDLHGFLLNMHASTLSAEFDSDRR</sequence>
<proteinExistence type="predicted"/>
<evidence type="ECO:0000313" key="2">
    <source>
        <dbReference type="Proteomes" id="UP001161757"/>
    </source>
</evidence>
<evidence type="ECO:0000313" key="1">
    <source>
        <dbReference type="EMBL" id="KAJ8987937.1"/>
    </source>
</evidence>
<reference evidence="1" key="1">
    <citation type="submission" date="2023-01" db="EMBL/GenBank/DDBJ databases">
        <title>Exophiala dermititidis isolated from Cystic Fibrosis Patient.</title>
        <authorList>
            <person name="Kurbessoian T."/>
            <person name="Crocker A."/>
            <person name="Murante D."/>
            <person name="Hogan D.A."/>
            <person name="Stajich J.E."/>
        </authorList>
    </citation>
    <scope>NUCLEOTIDE SEQUENCE</scope>
    <source>
        <strain evidence="1">Ex8</strain>
    </source>
</reference>
<comment type="caution">
    <text evidence="1">The sequence shown here is derived from an EMBL/GenBank/DDBJ whole genome shotgun (WGS) entry which is preliminary data.</text>
</comment>
<gene>
    <name evidence="1" type="ORF">HRR80_008019</name>
</gene>
<dbReference type="AlphaFoldDB" id="A0AAN6EM76"/>
<protein>
    <submittedName>
        <fullName evidence="1">Uncharacterized protein</fullName>
    </submittedName>
</protein>
<dbReference type="Proteomes" id="UP001161757">
    <property type="component" value="Unassembled WGS sequence"/>
</dbReference>
<name>A0AAN6EM76_EXODE</name>
<accession>A0AAN6EM76</accession>
<organism evidence="1 2">
    <name type="scientific">Exophiala dermatitidis</name>
    <name type="common">Black yeast-like fungus</name>
    <name type="synonym">Wangiella dermatitidis</name>
    <dbReference type="NCBI Taxonomy" id="5970"/>
    <lineage>
        <taxon>Eukaryota</taxon>
        <taxon>Fungi</taxon>
        <taxon>Dikarya</taxon>
        <taxon>Ascomycota</taxon>
        <taxon>Pezizomycotina</taxon>
        <taxon>Eurotiomycetes</taxon>
        <taxon>Chaetothyriomycetidae</taxon>
        <taxon>Chaetothyriales</taxon>
        <taxon>Herpotrichiellaceae</taxon>
        <taxon>Exophiala</taxon>
    </lineage>
</organism>
<dbReference type="EMBL" id="JAJGCB010000021">
    <property type="protein sequence ID" value="KAJ8987937.1"/>
    <property type="molecule type" value="Genomic_DNA"/>
</dbReference>